<keyword evidence="7" id="KW-0406">Ion transport</keyword>
<feature type="transmembrane region" description="Helical" evidence="11">
    <location>
        <begin position="503"/>
        <end position="523"/>
    </location>
</feature>
<feature type="region of interest" description="Disordered" evidence="10">
    <location>
        <begin position="1"/>
        <end position="109"/>
    </location>
</feature>
<evidence type="ECO:0000259" key="12">
    <source>
        <dbReference type="Pfam" id="PF00999"/>
    </source>
</evidence>
<dbReference type="PANTHER" id="PTHR43562">
    <property type="entry name" value="NAPA-TYPE SODIUM/HYDROGEN ANTIPORTER"/>
    <property type="match status" value="1"/>
</dbReference>
<evidence type="ECO:0000256" key="10">
    <source>
        <dbReference type="SAM" id="MobiDB-lite"/>
    </source>
</evidence>
<evidence type="ECO:0000256" key="11">
    <source>
        <dbReference type="SAM" id="Phobius"/>
    </source>
</evidence>
<feature type="transmembrane region" description="Helical" evidence="11">
    <location>
        <begin position="290"/>
        <end position="307"/>
    </location>
</feature>
<feature type="compositionally biased region" description="Basic and acidic residues" evidence="10">
    <location>
        <begin position="30"/>
        <end position="46"/>
    </location>
</feature>
<dbReference type="EMBL" id="HBEG01022722">
    <property type="protein sequence ID" value="CAD8358421.1"/>
    <property type="molecule type" value="Transcribed_RNA"/>
</dbReference>
<feature type="transmembrane region" description="Helical" evidence="11">
    <location>
        <begin position="166"/>
        <end position="187"/>
    </location>
</feature>
<feature type="transmembrane region" description="Helical" evidence="11">
    <location>
        <begin position="476"/>
        <end position="497"/>
    </location>
</feature>
<feature type="transmembrane region" description="Helical" evidence="11">
    <location>
        <begin position="133"/>
        <end position="154"/>
    </location>
</feature>
<feature type="compositionally biased region" description="Low complexity" evidence="10">
    <location>
        <begin position="99"/>
        <end position="109"/>
    </location>
</feature>
<dbReference type="AlphaFoldDB" id="A0A7S0FFK7"/>
<keyword evidence="4 11" id="KW-0812">Transmembrane</keyword>
<feature type="domain" description="Cation/H+ exchanger transmembrane" evidence="12">
    <location>
        <begin position="133"/>
        <end position="517"/>
    </location>
</feature>
<reference evidence="13" key="1">
    <citation type="submission" date="2021-01" db="EMBL/GenBank/DDBJ databases">
        <authorList>
            <person name="Corre E."/>
            <person name="Pelletier E."/>
            <person name="Niang G."/>
            <person name="Scheremetjew M."/>
            <person name="Finn R."/>
            <person name="Kale V."/>
            <person name="Holt S."/>
            <person name="Cochrane G."/>
            <person name="Meng A."/>
            <person name="Brown T."/>
            <person name="Cohen L."/>
        </authorList>
    </citation>
    <scope>NUCLEOTIDE SEQUENCE</scope>
    <source>
        <strain evidence="13">Pbaha01</strain>
    </source>
</reference>
<dbReference type="InterPro" id="IPR006153">
    <property type="entry name" value="Cation/H_exchanger_TM"/>
</dbReference>
<feature type="compositionally biased region" description="Polar residues" evidence="10">
    <location>
        <begin position="1"/>
        <end position="11"/>
    </location>
</feature>
<evidence type="ECO:0000256" key="6">
    <source>
        <dbReference type="ARBA" id="ARBA00023053"/>
    </source>
</evidence>
<dbReference type="GO" id="GO:1902600">
    <property type="term" value="P:proton transmembrane transport"/>
    <property type="evidence" value="ECO:0007669"/>
    <property type="project" value="InterPro"/>
</dbReference>
<evidence type="ECO:0000256" key="7">
    <source>
        <dbReference type="ARBA" id="ARBA00023065"/>
    </source>
</evidence>
<name>A0A7S0FFK7_9DINO</name>
<sequence>MAAPTPSTVSEVASEVGSVKPTRQETPIVEDEHPSSKDEPHQRERSNSVCTPDKQRPRSSSVGSGRHRPRSNSVGSGRSPRGRPRSNSTGTPDKHRMRSNSVGSGGTQSTVSTLVRSVSEIIHVINVGGYGKIMIFTANIILGLVTSQLVAAFMPHDAHHYWHEAVRLPTTLCLAYIMVNVGYEFYLDKSKIRSYGVDFLVALSAACLPWLFIAAWFIWALPEPLPWRQGLLASCFGAPTSAGILFCMLEAANLKETWLFKKARILAIFDDLDTILLLVPLKALLMGVKWELFLVLFVVLVLVIFAYKRLHEYKIPTTVRWTALYAFLVTLVTELFYYLSKEHLPMEPVHLEVLLPAFTIGAVALAPEEPSTPQHREMDHAAMAAAATAAAEMKKRHEASEAWLSRVSALFMVLVGLSMPPLFGDKGEEHGEESEGMGAGELVGHVIAVSVLMVIGKMSLLFFYRREANLRTRLALSLGMCPRGEVGAGVIVISLGLGVSGDAASIAIICLALNITMSGLYILGVKKLVTAPLPGGGRKLVIERRHSFLYGRRLCRAASPVRVVEELPAVASV</sequence>
<comment type="subcellular location">
    <subcellularLocation>
        <location evidence="1">Membrane</location>
        <topology evidence="1">Multi-pass membrane protein</topology>
    </subcellularLocation>
</comment>
<evidence type="ECO:0000256" key="1">
    <source>
        <dbReference type="ARBA" id="ARBA00004141"/>
    </source>
</evidence>
<feature type="transmembrane region" description="Helical" evidence="11">
    <location>
        <begin position="199"/>
        <end position="219"/>
    </location>
</feature>
<feature type="transmembrane region" description="Helical" evidence="11">
    <location>
        <begin position="319"/>
        <end position="337"/>
    </location>
</feature>
<gene>
    <name evidence="13" type="ORF">PBAH0796_LOCUS13779</name>
</gene>
<keyword evidence="5 11" id="KW-1133">Transmembrane helix</keyword>
<protein>
    <recommendedName>
        <fullName evidence="12">Cation/H+ exchanger transmembrane domain-containing protein</fullName>
    </recommendedName>
</protein>
<keyword evidence="8 11" id="KW-0472">Membrane</keyword>
<evidence type="ECO:0000313" key="13">
    <source>
        <dbReference type="EMBL" id="CAD8358421.1"/>
    </source>
</evidence>
<dbReference type="GO" id="GO:0006814">
    <property type="term" value="P:sodium ion transport"/>
    <property type="evidence" value="ECO:0007669"/>
    <property type="project" value="UniProtKB-KW"/>
</dbReference>
<evidence type="ECO:0000256" key="5">
    <source>
        <dbReference type="ARBA" id="ARBA00022989"/>
    </source>
</evidence>
<feature type="transmembrane region" description="Helical" evidence="11">
    <location>
        <begin position="443"/>
        <end position="464"/>
    </location>
</feature>
<evidence type="ECO:0000256" key="4">
    <source>
        <dbReference type="ARBA" id="ARBA00022692"/>
    </source>
</evidence>
<proteinExistence type="predicted"/>
<accession>A0A7S0FFK7</accession>
<dbReference type="GO" id="GO:0015297">
    <property type="term" value="F:antiporter activity"/>
    <property type="evidence" value="ECO:0007669"/>
    <property type="project" value="UniProtKB-KW"/>
</dbReference>
<dbReference type="InterPro" id="IPR038770">
    <property type="entry name" value="Na+/solute_symporter_sf"/>
</dbReference>
<evidence type="ECO:0000256" key="3">
    <source>
        <dbReference type="ARBA" id="ARBA00022449"/>
    </source>
</evidence>
<organism evidence="13">
    <name type="scientific">Pyrodinium bahamense</name>
    <dbReference type="NCBI Taxonomy" id="73915"/>
    <lineage>
        <taxon>Eukaryota</taxon>
        <taxon>Sar</taxon>
        <taxon>Alveolata</taxon>
        <taxon>Dinophyceae</taxon>
        <taxon>Gonyaulacales</taxon>
        <taxon>Pyrocystaceae</taxon>
        <taxon>Pyrodinium</taxon>
    </lineage>
</organism>
<dbReference type="GO" id="GO:0016020">
    <property type="term" value="C:membrane"/>
    <property type="evidence" value="ECO:0007669"/>
    <property type="project" value="UniProtKB-SubCell"/>
</dbReference>
<evidence type="ECO:0000256" key="2">
    <source>
        <dbReference type="ARBA" id="ARBA00022448"/>
    </source>
</evidence>
<dbReference type="Gene3D" id="1.20.1530.20">
    <property type="match status" value="1"/>
</dbReference>
<keyword evidence="3" id="KW-0050">Antiport</keyword>
<dbReference type="Pfam" id="PF00999">
    <property type="entry name" value="Na_H_Exchanger"/>
    <property type="match status" value="1"/>
</dbReference>
<feature type="transmembrane region" description="Helical" evidence="11">
    <location>
        <begin position="231"/>
        <end position="253"/>
    </location>
</feature>
<keyword evidence="2" id="KW-0813">Transport</keyword>
<evidence type="ECO:0000256" key="8">
    <source>
        <dbReference type="ARBA" id="ARBA00023136"/>
    </source>
</evidence>
<evidence type="ECO:0000256" key="9">
    <source>
        <dbReference type="ARBA" id="ARBA00023201"/>
    </source>
</evidence>
<keyword evidence="9" id="KW-0739">Sodium transport</keyword>
<keyword evidence="6" id="KW-0915">Sodium</keyword>
<feature type="transmembrane region" description="Helical" evidence="11">
    <location>
        <begin position="403"/>
        <end position="423"/>
    </location>
</feature>
<dbReference type="PANTHER" id="PTHR43562:SF3">
    <property type="entry name" value="SODIUM ION_PROTON EXCHANGER (EUROFUNG)"/>
    <property type="match status" value="1"/>
</dbReference>